<proteinExistence type="predicted"/>
<dbReference type="STRING" id="266749.SAMN05421876_12020"/>
<evidence type="ECO:0000313" key="3">
    <source>
        <dbReference type="Proteomes" id="UP000031473"/>
    </source>
</evidence>
<keyword evidence="3" id="KW-1185">Reference proteome</keyword>
<keyword evidence="1" id="KW-0472">Membrane</keyword>
<evidence type="ECO:0000313" key="2">
    <source>
        <dbReference type="EMBL" id="KIA85479.1"/>
    </source>
</evidence>
<evidence type="ECO:0008006" key="4">
    <source>
        <dbReference type="Google" id="ProtNLM"/>
    </source>
</evidence>
<dbReference type="InterPro" id="IPR039449">
    <property type="entry name" value="TssO"/>
</dbReference>
<keyword evidence="1" id="KW-0812">Transmembrane</keyword>
<dbReference type="AlphaFoldDB" id="A0A0C1FBT0"/>
<dbReference type="Pfam" id="PF17561">
    <property type="entry name" value="TssO"/>
    <property type="match status" value="1"/>
</dbReference>
<accession>A0A0C1FBT0</accession>
<dbReference type="RefSeq" id="WP_039354877.1">
    <property type="nucleotide sequence ID" value="NZ_FOLA01000020.1"/>
</dbReference>
<evidence type="ECO:0000256" key="1">
    <source>
        <dbReference type="SAM" id="Phobius"/>
    </source>
</evidence>
<sequence length="175" mass="20424">MQVNITLSNKEKRHYFLYLLGMMLITILILSVITLRKFHSPFSDADLHSVLILQEKSQFDEAQKSMQKTIDSTFTKLNKMDPEKSDPMQDNDIDVGISDIGNAFKITAVTDPRQRGYARIANFYKMYQLDKKDMHITKENVDLFKQQYDNCLINVKEKAQQMNQRDNALIMHNGR</sequence>
<name>A0A0C1FBT0_9FLAO</name>
<protein>
    <recommendedName>
        <fullName evidence="4">Type VI secretion system transmembrane protein TssO</fullName>
    </recommendedName>
</protein>
<reference evidence="2 3" key="1">
    <citation type="submission" date="2014-10" db="EMBL/GenBank/DDBJ databases">
        <title>Kaistella jeonii genome.</title>
        <authorList>
            <person name="Clayton J.T."/>
            <person name="Newman J.D."/>
        </authorList>
    </citation>
    <scope>NUCLEOTIDE SEQUENCE [LARGE SCALE GENOMIC DNA]</scope>
    <source>
        <strain evidence="2 3">DSM 17048</strain>
    </source>
</reference>
<dbReference type="Proteomes" id="UP000031473">
    <property type="component" value="Unassembled WGS sequence"/>
</dbReference>
<dbReference type="OrthoDB" id="666176at2"/>
<feature type="transmembrane region" description="Helical" evidence="1">
    <location>
        <begin position="15"/>
        <end position="35"/>
    </location>
</feature>
<keyword evidence="1" id="KW-1133">Transmembrane helix</keyword>
<gene>
    <name evidence="2" type="ORF">OA86_14640</name>
</gene>
<comment type="caution">
    <text evidence="2">The sequence shown here is derived from an EMBL/GenBank/DDBJ whole genome shotgun (WGS) entry which is preliminary data.</text>
</comment>
<organism evidence="2 3">
    <name type="scientific">Kaistella jeonii</name>
    <dbReference type="NCBI Taxonomy" id="266749"/>
    <lineage>
        <taxon>Bacteria</taxon>
        <taxon>Pseudomonadati</taxon>
        <taxon>Bacteroidota</taxon>
        <taxon>Flavobacteriia</taxon>
        <taxon>Flavobacteriales</taxon>
        <taxon>Weeksellaceae</taxon>
        <taxon>Chryseobacterium group</taxon>
        <taxon>Kaistella</taxon>
    </lineage>
</organism>
<dbReference type="EMBL" id="JSYL01000018">
    <property type="protein sequence ID" value="KIA85479.1"/>
    <property type="molecule type" value="Genomic_DNA"/>
</dbReference>